<keyword evidence="7" id="KW-1185">Reference proteome</keyword>
<feature type="transmembrane region" description="Helical" evidence="5">
    <location>
        <begin position="64"/>
        <end position="84"/>
    </location>
</feature>
<dbReference type="InterPro" id="IPR003825">
    <property type="entry name" value="Colicin-V_CvpA"/>
</dbReference>
<keyword evidence="3 5" id="KW-1133">Transmembrane helix</keyword>
<dbReference type="KEGG" id="rhf:EUB48_16805"/>
<evidence type="ECO:0000256" key="3">
    <source>
        <dbReference type="ARBA" id="ARBA00022989"/>
    </source>
</evidence>
<evidence type="ECO:0000256" key="4">
    <source>
        <dbReference type="ARBA" id="ARBA00023136"/>
    </source>
</evidence>
<feature type="transmembrane region" description="Helical" evidence="5">
    <location>
        <begin position="33"/>
        <end position="52"/>
    </location>
</feature>
<dbReference type="RefSeq" id="WP_142820199.1">
    <property type="nucleotide sequence ID" value="NZ_CP035503.1"/>
</dbReference>
<keyword evidence="2 5" id="KW-0812">Transmembrane</keyword>
<dbReference type="Pfam" id="PF02674">
    <property type="entry name" value="Colicin_V"/>
    <property type="match status" value="1"/>
</dbReference>
<protein>
    <submittedName>
        <fullName evidence="6">CvpA family protein</fullName>
    </submittedName>
</protein>
<evidence type="ECO:0000256" key="1">
    <source>
        <dbReference type="ARBA" id="ARBA00004141"/>
    </source>
</evidence>
<dbReference type="OrthoDB" id="9810601at2"/>
<evidence type="ECO:0000256" key="5">
    <source>
        <dbReference type="SAM" id="Phobius"/>
    </source>
</evidence>
<name>A0A515DEG0_9BURK</name>
<gene>
    <name evidence="6" type="ORF">EUB48_16805</name>
</gene>
<dbReference type="AlphaFoldDB" id="A0A515DEG0"/>
<evidence type="ECO:0000256" key="2">
    <source>
        <dbReference type="ARBA" id="ARBA00022692"/>
    </source>
</evidence>
<dbReference type="PANTHER" id="PTHR36926:SF1">
    <property type="entry name" value="COLICIN V PRODUCTION PROTEIN"/>
    <property type="match status" value="1"/>
</dbReference>
<evidence type="ECO:0000313" key="7">
    <source>
        <dbReference type="Proteomes" id="UP000316798"/>
    </source>
</evidence>
<proteinExistence type="predicted"/>
<comment type="subcellular location">
    <subcellularLocation>
        <location evidence="1">Membrane</location>
        <topology evidence="1">Multi-pass membrane protein</topology>
    </subcellularLocation>
</comment>
<keyword evidence="4 5" id="KW-0472">Membrane</keyword>
<organism evidence="6 7">
    <name type="scientific">Rhodoferax sediminis</name>
    <dbReference type="NCBI Taxonomy" id="2509614"/>
    <lineage>
        <taxon>Bacteria</taxon>
        <taxon>Pseudomonadati</taxon>
        <taxon>Pseudomonadota</taxon>
        <taxon>Betaproteobacteria</taxon>
        <taxon>Burkholderiales</taxon>
        <taxon>Comamonadaceae</taxon>
        <taxon>Rhodoferax</taxon>
    </lineage>
</organism>
<evidence type="ECO:0000313" key="6">
    <source>
        <dbReference type="EMBL" id="QDL38760.1"/>
    </source>
</evidence>
<dbReference type="PANTHER" id="PTHR36926">
    <property type="entry name" value="COLICIN V PRODUCTION PROTEIN"/>
    <property type="match status" value="1"/>
</dbReference>
<dbReference type="Proteomes" id="UP000316798">
    <property type="component" value="Chromosome"/>
</dbReference>
<dbReference type="GO" id="GO:0009403">
    <property type="term" value="P:toxin biosynthetic process"/>
    <property type="evidence" value="ECO:0007669"/>
    <property type="project" value="InterPro"/>
</dbReference>
<dbReference type="GO" id="GO:0016020">
    <property type="term" value="C:membrane"/>
    <property type="evidence" value="ECO:0007669"/>
    <property type="project" value="UniProtKB-SubCell"/>
</dbReference>
<feature type="transmembrane region" description="Helical" evidence="5">
    <location>
        <begin position="104"/>
        <end position="126"/>
    </location>
</feature>
<sequence length="162" mass="17443">MATLDWILLAVLLASLLLGALRGLVYEAMSLLAWVAAFWLAQWYAPAAAQMMPLDNVSEPMRHVAGFVVVFVAAVFAGGLLAWLTKKLVEALGLRPVDRTLGAAFGLLRGAILLLAMAVVVNLTALKTGQWWQASQGATVLTSALRELKPVLPEKFGRYLPS</sequence>
<reference evidence="6 7" key="1">
    <citation type="submission" date="2019-01" db="EMBL/GenBank/DDBJ databases">
        <title>Genomic insights into a novel species Rhodoferax sp.</title>
        <authorList>
            <person name="Jin L."/>
        </authorList>
    </citation>
    <scope>NUCLEOTIDE SEQUENCE [LARGE SCALE GENOMIC DNA]</scope>
    <source>
        <strain evidence="6 7">CHu59-6-5</strain>
    </source>
</reference>
<accession>A0A515DEG0</accession>
<dbReference type="EMBL" id="CP035503">
    <property type="protein sequence ID" value="QDL38760.1"/>
    <property type="molecule type" value="Genomic_DNA"/>
</dbReference>
<dbReference type="InterPro" id="IPR052719">
    <property type="entry name" value="CvpA-like"/>
</dbReference>